<keyword evidence="1" id="KW-0472">Membrane</keyword>
<evidence type="ECO:0000313" key="3">
    <source>
        <dbReference type="EMBL" id="CAE7468235.1"/>
    </source>
</evidence>
<dbReference type="EMBL" id="CAJNDS010002422">
    <property type="protein sequence ID" value="CAE7468235.1"/>
    <property type="molecule type" value="Genomic_DNA"/>
</dbReference>
<accession>A0A812S694</accession>
<gene>
    <name evidence="3" type="ORF">SNAT2548_LOCUS26203</name>
</gene>
<organism evidence="3 4">
    <name type="scientific">Symbiodinium natans</name>
    <dbReference type="NCBI Taxonomy" id="878477"/>
    <lineage>
        <taxon>Eukaryota</taxon>
        <taxon>Sar</taxon>
        <taxon>Alveolata</taxon>
        <taxon>Dinophyceae</taxon>
        <taxon>Suessiales</taxon>
        <taxon>Symbiodiniaceae</taxon>
        <taxon>Symbiodinium</taxon>
    </lineage>
</organism>
<feature type="signal peptide" evidence="2">
    <location>
        <begin position="1"/>
        <end position="17"/>
    </location>
</feature>
<keyword evidence="1" id="KW-0812">Transmembrane</keyword>
<dbReference type="NCBIfam" id="TIGR02167">
    <property type="entry name" value="Liste_lipo_26"/>
    <property type="match status" value="3"/>
</dbReference>
<keyword evidence="2" id="KW-0732">Signal</keyword>
<evidence type="ECO:0000256" key="2">
    <source>
        <dbReference type="SAM" id="SignalP"/>
    </source>
</evidence>
<dbReference type="InterPro" id="IPR011889">
    <property type="entry name" value="Liste_lipo_26"/>
</dbReference>
<dbReference type="Pfam" id="PF03382">
    <property type="entry name" value="DUF285"/>
    <property type="match status" value="1"/>
</dbReference>
<reference evidence="3" key="1">
    <citation type="submission" date="2021-02" db="EMBL/GenBank/DDBJ databases">
        <authorList>
            <person name="Dougan E. K."/>
            <person name="Rhodes N."/>
            <person name="Thang M."/>
            <person name="Chan C."/>
        </authorList>
    </citation>
    <scope>NUCLEOTIDE SEQUENCE</scope>
</reference>
<evidence type="ECO:0000256" key="1">
    <source>
        <dbReference type="SAM" id="Phobius"/>
    </source>
</evidence>
<keyword evidence="1" id="KW-1133">Transmembrane helix</keyword>
<feature type="transmembrane region" description="Helical" evidence="1">
    <location>
        <begin position="334"/>
        <end position="353"/>
    </location>
</feature>
<dbReference type="OrthoDB" id="406998at2759"/>
<protein>
    <submittedName>
        <fullName evidence="3">Uncharacterized protein</fullName>
    </submittedName>
</protein>
<proteinExistence type="predicted"/>
<dbReference type="InterPro" id="IPR005046">
    <property type="entry name" value="DUF285"/>
</dbReference>
<sequence>MKLVSVLLVQQLFAADGFQAFSDRAELRDVLVDWYFNPGNRPAIEGVYGPIEDWDVSAVTSFEGLFSTLTLFNEDIGKWNTSQVTNMFGTFNSCRDFNRDIGSWDTSKVTTMSNMFANAWAFNQDIGSWDTSQVTDFMNMFNSGRGFNGNIASWDVSKVTKFRTMFRDAYAFNQPIDTWVTSRATDMRGMFERATAFNQPLKSWDVSNVSNFIDMFREATVFNQPLNSWDVSNSENFGSMFNGATVFNQCLDSWSDQINVTPSFNMFLGTSCPDEDCTVCPSGLWCEDLDALDYALLGKGGKLAAKKCLLHSLIKDYKFPEELPSWSRVATKAGQARVLCFVMVSLVVAAAAWRIRRQRPLVYEAL</sequence>
<dbReference type="AlphaFoldDB" id="A0A812S694"/>
<keyword evidence="4" id="KW-1185">Reference proteome</keyword>
<feature type="chain" id="PRO_5032288076" evidence="2">
    <location>
        <begin position="18"/>
        <end position="366"/>
    </location>
</feature>
<evidence type="ECO:0000313" key="4">
    <source>
        <dbReference type="Proteomes" id="UP000604046"/>
    </source>
</evidence>
<name>A0A812S694_9DINO</name>
<comment type="caution">
    <text evidence="3">The sequence shown here is derived from an EMBL/GenBank/DDBJ whole genome shotgun (WGS) entry which is preliminary data.</text>
</comment>
<dbReference type="Proteomes" id="UP000604046">
    <property type="component" value="Unassembled WGS sequence"/>
</dbReference>